<evidence type="ECO:0000313" key="2">
    <source>
        <dbReference type="Proteomes" id="UP001432027"/>
    </source>
</evidence>
<dbReference type="Proteomes" id="UP001432027">
    <property type="component" value="Unassembled WGS sequence"/>
</dbReference>
<organism evidence="1 2">
    <name type="scientific">Pristionchus entomophagus</name>
    <dbReference type="NCBI Taxonomy" id="358040"/>
    <lineage>
        <taxon>Eukaryota</taxon>
        <taxon>Metazoa</taxon>
        <taxon>Ecdysozoa</taxon>
        <taxon>Nematoda</taxon>
        <taxon>Chromadorea</taxon>
        <taxon>Rhabditida</taxon>
        <taxon>Rhabditina</taxon>
        <taxon>Diplogasteromorpha</taxon>
        <taxon>Diplogasteroidea</taxon>
        <taxon>Neodiplogasteridae</taxon>
        <taxon>Pristionchus</taxon>
    </lineage>
</organism>
<sequence>EPLYLVKIFVPVLARLVDIAWDRAEPNGDFCQMIGFQRLVLTLLVCAFNRLEEVTSNGTLECHASRAPDIRVRIVISEDHHFRRLVLPCLNLIHEVMVSVAPVSQISDLDL</sequence>
<name>A0AAV5SSV6_9BILA</name>
<dbReference type="EMBL" id="BTSX01000002">
    <property type="protein sequence ID" value="GMS86456.1"/>
    <property type="molecule type" value="Genomic_DNA"/>
</dbReference>
<gene>
    <name evidence="1" type="ORF">PENTCL1PPCAC_8631</name>
</gene>
<evidence type="ECO:0000313" key="1">
    <source>
        <dbReference type="EMBL" id="GMS86456.1"/>
    </source>
</evidence>
<keyword evidence="2" id="KW-1185">Reference proteome</keyword>
<accession>A0AAV5SSV6</accession>
<comment type="caution">
    <text evidence="1">The sequence shown here is derived from an EMBL/GenBank/DDBJ whole genome shotgun (WGS) entry which is preliminary data.</text>
</comment>
<reference evidence="1" key="1">
    <citation type="submission" date="2023-10" db="EMBL/GenBank/DDBJ databases">
        <title>Genome assembly of Pristionchus species.</title>
        <authorList>
            <person name="Yoshida K."/>
            <person name="Sommer R.J."/>
        </authorList>
    </citation>
    <scope>NUCLEOTIDE SEQUENCE</scope>
    <source>
        <strain evidence="1">RS0144</strain>
    </source>
</reference>
<proteinExistence type="predicted"/>
<protein>
    <submittedName>
        <fullName evidence="1">Uncharacterized protein</fullName>
    </submittedName>
</protein>
<dbReference type="AlphaFoldDB" id="A0AAV5SSV6"/>
<feature type="non-terminal residue" evidence="1">
    <location>
        <position position="1"/>
    </location>
</feature>
<feature type="non-terminal residue" evidence="1">
    <location>
        <position position="111"/>
    </location>
</feature>